<gene>
    <name evidence="1" type="ORF">C8Q69DRAFT_503212</name>
</gene>
<evidence type="ECO:0000313" key="1">
    <source>
        <dbReference type="EMBL" id="RWQ99691.1"/>
    </source>
</evidence>
<protein>
    <submittedName>
        <fullName evidence="1">Uncharacterized protein</fullName>
    </submittedName>
</protein>
<dbReference type="RefSeq" id="XP_028489336.1">
    <property type="nucleotide sequence ID" value="XM_028632470.1"/>
</dbReference>
<name>A0A443I6M3_BYSSP</name>
<dbReference type="GeneID" id="39601747"/>
<organism evidence="1 2">
    <name type="scientific">Byssochlamys spectabilis</name>
    <name type="common">Paecilomyces variotii</name>
    <dbReference type="NCBI Taxonomy" id="264951"/>
    <lineage>
        <taxon>Eukaryota</taxon>
        <taxon>Fungi</taxon>
        <taxon>Dikarya</taxon>
        <taxon>Ascomycota</taxon>
        <taxon>Pezizomycotina</taxon>
        <taxon>Eurotiomycetes</taxon>
        <taxon>Eurotiomycetidae</taxon>
        <taxon>Eurotiales</taxon>
        <taxon>Thermoascaceae</taxon>
        <taxon>Paecilomyces</taxon>
    </lineage>
</organism>
<dbReference type="Proteomes" id="UP000283841">
    <property type="component" value="Unassembled WGS sequence"/>
</dbReference>
<accession>A0A443I6M3</accession>
<dbReference type="STRING" id="264951.A0A443I6M3"/>
<dbReference type="AlphaFoldDB" id="A0A443I6M3"/>
<dbReference type="EMBL" id="RCNU01000001">
    <property type="protein sequence ID" value="RWQ99691.1"/>
    <property type="molecule type" value="Genomic_DNA"/>
</dbReference>
<comment type="caution">
    <text evidence="1">The sequence shown here is derived from an EMBL/GenBank/DDBJ whole genome shotgun (WGS) entry which is preliminary data.</text>
</comment>
<dbReference type="VEuPathDB" id="FungiDB:C8Q69DRAFT_503212"/>
<proteinExistence type="predicted"/>
<keyword evidence="2" id="KW-1185">Reference proteome</keyword>
<evidence type="ECO:0000313" key="2">
    <source>
        <dbReference type="Proteomes" id="UP000283841"/>
    </source>
</evidence>
<sequence length="263" mass="28973">MASSNTVLFETGAEWLAEARRRNIAHKSIKTCSDLRSGSKVTEEQFLLFRTLVPSVEHRFDPNVFGLAAQYSQAAGPGLPTCQWNGDRIPLEADFGAPAGSFIAVTDGQLQNITRKWNIEPDRSSPVDLTGLPTSQWNGDRIPLRADFGGPAGSFIAVTDGQLQDITNNWNIEPDRSSPVVGLPTCQWNGDRIPLEADFGGPAGSFIAVTDGQLQAVTDKRILALVECKRWERDRHSPQVEVQETAQMVAWIKEFPDTATRPW</sequence>
<reference evidence="1 2" key="1">
    <citation type="journal article" date="2018" name="Front. Microbiol.">
        <title>Genomic and genetic insights into a cosmopolitan fungus, Paecilomyces variotii (Eurotiales).</title>
        <authorList>
            <person name="Urquhart A.S."/>
            <person name="Mondo S.J."/>
            <person name="Makela M.R."/>
            <person name="Hane J.K."/>
            <person name="Wiebenga A."/>
            <person name="He G."/>
            <person name="Mihaltcheva S."/>
            <person name="Pangilinan J."/>
            <person name="Lipzen A."/>
            <person name="Barry K."/>
            <person name="de Vries R.P."/>
            <person name="Grigoriev I.V."/>
            <person name="Idnurm A."/>
        </authorList>
    </citation>
    <scope>NUCLEOTIDE SEQUENCE [LARGE SCALE GENOMIC DNA]</scope>
    <source>
        <strain evidence="1 2">CBS 101075</strain>
    </source>
</reference>